<dbReference type="RefSeq" id="WP_338291264.1">
    <property type="nucleotide sequence ID" value="NZ_AP027272.1"/>
</dbReference>
<organism evidence="8 9">
    <name type="scientific">Planctobacterium marinum</name>
    <dbReference type="NCBI Taxonomy" id="1631968"/>
    <lineage>
        <taxon>Bacteria</taxon>
        <taxon>Pseudomonadati</taxon>
        <taxon>Pseudomonadota</taxon>
        <taxon>Gammaproteobacteria</taxon>
        <taxon>Alteromonadales</taxon>
        <taxon>Alteromonadaceae</taxon>
        <taxon>Planctobacterium</taxon>
    </lineage>
</organism>
<gene>
    <name evidence="8" type="primary">fecA_2</name>
    <name evidence="8" type="ORF">MACH26_08170</name>
</gene>
<dbReference type="KEGG" id="pmaw:MACH26_08170"/>
<dbReference type="Gene3D" id="2.170.130.10">
    <property type="entry name" value="TonB-dependent receptor, plug domain"/>
    <property type="match status" value="1"/>
</dbReference>
<dbReference type="Proteomes" id="UP001333710">
    <property type="component" value="Chromosome"/>
</dbReference>
<comment type="similarity">
    <text evidence="4">Belongs to the TonB-dependent receptor family.</text>
</comment>
<dbReference type="SUPFAM" id="SSF56935">
    <property type="entry name" value="Porins"/>
    <property type="match status" value="1"/>
</dbReference>
<feature type="domain" description="TonB-dependent receptor plug" evidence="7">
    <location>
        <begin position="62"/>
        <end position="156"/>
    </location>
</feature>
<accession>A0AA48KNA4</accession>
<keyword evidence="8" id="KW-0675">Receptor</keyword>
<feature type="signal peptide" evidence="5">
    <location>
        <begin position="1"/>
        <end position="30"/>
    </location>
</feature>
<evidence type="ECO:0000256" key="3">
    <source>
        <dbReference type="ARBA" id="ARBA00023237"/>
    </source>
</evidence>
<evidence type="ECO:0000313" key="9">
    <source>
        <dbReference type="Proteomes" id="UP001333710"/>
    </source>
</evidence>
<dbReference type="Gene3D" id="2.40.170.20">
    <property type="entry name" value="TonB-dependent receptor, beta-barrel domain"/>
    <property type="match status" value="1"/>
</dbReference>
<dbReference type="InterPro" id="IPR036942">
    <property type="entry name" value="Beta-barrel_TonB_sf"/>
</dbReference>
<dbReference type="InterPro" id="IPR037066">
    <property type="entry name" value="Plug_dom_sf"/>
</dbReference>
<feature type="domain" description="TonB-dependent receptor-like beta-barrel" evidence="6">
    <location>
        <begin position="400"/>
        <end position="818"/>
    </location>
</feature>
<evidence type="ECO:0000256" key="4">
    <source>
        <dbReference type="RuleBase" id="RU003357"/>
    </source>
</evidence>
<evidence type="ECO:0000259" key="7">
    <source>
        <dbReference type="Pfam" id="PF07715"/>
    </source>
</evidence>
<dbReference type="AlphaFoldDB" id="A0AA48KNA4"/>
<evidence type="ECO:0000313" key="8">
    <source>
        <dbReference type="EMBL" id="BDX05296.1"/>
    </source>
</evidence>
<protein>
    <submittedName>
        <fullName evidence="8">TonB-dependent receptor</fullName>
    </submittedName>
</protein>
<keyword evidence="4" id="KW-0798">TonB box</keyword>
<dbReference type="InterPro" id="IPR012910">
    <property type="entry name" value="Plug_dom"/>
</dbReference>
<evidence type="ECO:0000256" key="1">
    <source>
        <dbReference type="ARBA" id="ARBA00004442"/>
    </source>
</evidence>
<reference evidence="8" key="1">
    <citation type="submission" date="2023-01" db="EMBL/GenBank/DDBJ databases">
        <title>Complete genome sequence of Planctobacterium marinum strain Dej080120_11.</title>
        <authorList>
            <person name="Ueki S."/>
            <person name="Maruyama F."/>
        </authorList>
    </citation>
    <scope>NUCLEOTIDE SEQUENCE</scope>
    <source>
        <strain evidence="8">Dej080120_11</strain>
    </source>
</reference>
<evidence type="ECO:0000259" key="6">
    <source>
        <dbReference type="Pfam" id="PF00593"/>
    </source>
</evidence>
<keyword evidence="9" id="KW-1185">Reference proteome</keyword>
<dbReference type="PANTHER" id="PTHR40980:SF5">
    <property type="entry name" value="TONB-DEPENDENT RECEPTOR"/>
    <property type="match status" value="1"/>
</dbReference>
<dbReference type="Pfam" id="PF07715">
    <property type="entry name" value="Plug"/>
    <property type="match status" value="1"/>
</dbReference>
<sequence length="886" mass="99556">MNKFAKRFRYANLSLAVLLGLGTQTTMVQAQESEEDAAIEEVVATGTRLKGTATAVLQERKEQAFVADILGAEQISRTGDGDAASALRRVTGLTLVDGKFIYIRGLGERYSSTLLNGMTVPSPDPTRSVIPLDLFPASIIESLSVQKAFSPSMPAGFGGGAVDIRLKSIPTDFVMDLSGSIGSNSENMDDSWGYNGGSDDWQGRDDGTRAMPSVLRDVFDRRKSIEDLTIAEQQDVALSLNRDFDPSLQSVDPNTSLDFSLGNYIDIDEDWTIGFLATAGYDNSWQVKEEYRGNQFSSDGEGGWSLQSGWPVGESNEHSVKWSGMLNMGLRYTSFHKIDVSMLILNDTRDRIRERYGFNANTATDEGTLIRSYDVLYEERRMRSGQIKGSHTFDFLDYLAFDWKYSESKSFRDAPGNISTGFNFNDANGNGAFDRGSEDISLIRGRTGQTDYTFQRLDDYVENWGWNAEYPIALDKWEISLKAGYEQVQKARIGENRTIGFLTNSFDAADLVGANLNDILTDDLIINFDSPTNQNLMRQSSAAGDDYTSAQIVDAGYFEFDAFFNNQWRFSGGFRWEDFKQAILDSSSRVGSTPVERNFEDLTFQEDDIYPALAVTYIPDDTMQFRFNYAETVVRPDLREISDALFLDENDNFVRGTPGLRPTQIQHYDFRWEWYRENGDNLSVALFYKDMVDPIEGFQTEQGDSAPRTRLANSETGEVYGVEVEFLQGLNFMSDDPYSFWNDLFLSGNVTLSDSETEFDREKITAQTGVNPDYTNDSRRLTGHSEYVVNLQLGYDSPNGEHSATVVYNVSGPRIIFAGIAGQDDAYEEAFHSLDFVYTHYPDFNTTVKFKLSNILNQERDIQFENVPLLTETKGVGFSLGFSYDF</sequence>
<keyword evidence="3" id="KW-0998">Cell outer membrane</keyword>
<dbReference type="EMBL" id="AP027272">
    <property type="protein sequence ID" value="BDX05296.1"/>
    <property type="molecule type" value="Genomic_DNA"/>
</dbReference>
<dbReference type="InterPro" id="IPR000531">
    <property type="entry name" value="Beta-barrel_TonB"/>
</dbReference>
<name>A0AA48KNA4_9ALTE</name>
<dbReference type="PANTHER" id="PTHR40980">
    <property type="entry name" value="PLUG DOMAIN-CONTAINING PROTEIN"/>
    <property type="match status" value="1"/>
</dbReference>
<comment type="subcellular location">
    <subcellularLocation>
        <location evidence="1 4">Cell outer membrane</location>
    </subcellularLocation>
</comment>
<dbReference type="GO" id="GO:0009279">
    <property type="term" value="C:cell outer membrane"/>
    <property type="evidence" value="ECO:0007669"/>
    <property type="project" value="UniProtKB-SubCell"/>
</dbReference>
<proteinExistence type="inferred from homology"/>
<dbReference type="Pfam" id="PF00593">
    <property type="entry name" value="TonB_dep_Rec_b-barrel"/>
    <property type="match status" value="1"/>
</dbReference>
<evidence type="ECO:0000256" key="5">
    <source>
        <dbReference type="SAM" id="SignalP"/>
    </source>
</evidence>
<evidence type="ECO:0000256" key="2">
    <source>
        <dbReference type="ARBA" id="ARBA00023136"/>
    </source>
</evidence>
<keyword evidence="2 4" id="KW-0472">Membrane</keyword>
<keyword evidence="5" id="KW-0732">Signal</keyword>
<feature type="chain" id="PRO_5041277006" evidence="5">
    <location>
        <begin position="31"/>
        <end position="886"/>
    </location>
</feature>